<reference evidence="3" key="1">
    <citation type="submission" date="2020-11" db="EMBL/GenBank/DDBJ databases">
        <authorList>
            <person name="Tran Van P."/>
        </authorList>
    </citation>
    <scope>NUCLEOTIDE SEQUENCE</scope>
</reference>
<evidence type="ECO:0000256" key="1">
    <source>
        <dbReference type="ARBA" id="ARBA00009495"/>
    </source>
</evidence>
<dbReference type="Gene3D" id="3.40.50.1010">
    <property type="entry name" value="5'-nuclease"/>
    <property type="match status" value="1"/>
</dbReference>
<name>A0A7R9JWK4_TIMGE</name>
<comment type="similarity">
    <text evidence="1">Belongs to the constitutive coactivator of PPAR-gamma family.</text>
</comment>
<proteinExistence type="inferred from homology"/>
<accession>A0A7R9JWK4</accession>
<evidence type="ECO:0000256" key="2">
    <source>
        <dbReference type="SAM" id="MobiDB-lite"/>
    </source>
</evidence>
<feature type="region of interest" description="Disordered" evidence="2">
    <location>
        <begin position="1121"/>
        <end position="1162"/>
    </location>
</feature>
<sequence>MRVTRIVDNLQDNTGMFELGRLGVKCSPLALTLIEILTWYIAGQTRFIEPGVAPGAVRSEVSKLIQVSMDGPNINLKYIAPLQEHIKSVADNEEKPPPVHPTEIQTSISPSSAVELNTTSALANYATEAEPPCCIGEKRRALRGNMGIQDLQLYLESAEGASTAVDLLRIARTVAQKQRRTAKNSHTLRLVVDGECCLDRLYGGYFSDWACGGQWNRMVQFLAVLVQTVQSVNMELAVFFNGCLEQQRMCEWIIAQQRNRQKINQVLKHITNKGTPPPKIWWTSPVCLRTCLRMALRHLGVSVLCTMDDHHQEVIGYCREYGFHGLVADDGEYAVFDPPRYFSSEQLKLTYKGSLETKEYNLTQVAKGLNLSPDRFFVLAALLGNYLLTEQDLNDFYRKLGVTQGHARVPPEVFVKNIATFVKNLSSVDNLDSVATQVFGSALDKRAPKLKQSVQYYLNGTKDGFLRYRLQATGTILPLTRESLLAYREATAHAPAPQIVIDPPSHVVDIDTRKSHNQDSLATGLPPAADEHCPETLLSFLSGLPPAADEHCPETLLSFLSGLPPAADGHCPETLLSFLSGLPPAADEHCPETLLSFLSGLPPAADEHCPETLLSFLSGLPPAADEHCPAMNGGSGHTSNLLISSSSSSSSSSATSPTPEEMSWLVARSIVFSRSTGLVVCLQTCKISPSEDISPASPKMNLPVVAPEVMRTASERHQKGLMSPYIYQILTQGEMKLPVLLEDENHKEFPSIHLLYRPVRQMVYAILFNLHHYMYMATKGKDKAVRTEKSEVPDLRVREWVWSKNNPYQSPDMVKAEQIGWGVPTIQRLWFGGSIDDKRRRLRAFLTCMRSDTPLMLNPAYVPQHLLVMATVLRYIMSCNKPVLRKPELDAIIVQAFSPELMNAQYLQELQVQVISARGAQLAALFMQGVETALLANDACGAPIPWLMCCPWLFFDGKLFHHKLERTSHVKNLLELCDHRIEHVVKVERMRKAVLEGIDIQFARPPLPVMQMSGPGVGGNSLRLGLPPPSGGPLNQPRSLLGGRGISYASNGVSRGLLRRPVPARGGQLEIAGVVVGSWGPNYGSRVPLVTSKGVRLGPQVTSIGGLKSYRQGGLAVQAFGGAPNRPTYHTRTATKNSGAGRGKKKEGGGKKKNSLVGNKKIIQREVKGRGLTVEGQDSLVVGNGPVVNDVVSSGDEQGPTNKPPASSPDQFEDALTTLPSFETSPSDTVEPHKGQGDGPSTILLASN</sequence>
<dbReference type="PANTHER" id="PTHR15976">
    <property type="entry name" value="CONSTITUTIVE COACTIVATOR OF PEROXISOME PROLIFERATOR-ACTIVATED RECEPTOR GAMMA"/>
    <property type="match status" value="1"/>
</dbReference>
<dbReference type="InterPro" id="IPR026784">
    <property type="entry name" value="Coact_PPARg"/>
</dbReference>
<feature type="compositionally biased region" description="Low complexity" evidence="2">
    <location>
        <begin position="1181"/>
        <end position="1196"/>
    </location>
</feature>
<dbReference type="AlphaFoldDB" id="A0A7R9JWK4"/>
<dbReference type="PANTHER" id="PTHR15976:SF16">
    <property type="entry name" value="ASTEROID DOMAIN-CONTAINING PROTEIN"/>
    <property type="match status" value="1"/>
</dbReference>
<dbReference type="SUPFAM" id="SSF88723">
    <property type="entry name" value="PIN domain-like"/>
    <property type="match status" value="1"/>
</dbReference>
<dbReference type="InterPro" id="IPR029060">
    <property type="entry name" value="PIN-like_dom_sf"/>
</dbReference>
<dbReference type="CDD" id="cd18672">
    <property type="entry name" value="PIN_FAM120B-like"/>
    <property type="match status" value="1"/>
</dbReference>
<evidence type="ECO:0008006" key="4">
    <source>
        <dbReference type="Google" id="ProtNLM"/>
    </source>
</evidence>
<dbReference type="GO" id="GO:0005634">
    <property type="term" value="C:nucleus"/>
    <property type="evidence" value="ECO:0007669"/>
    <property type="project" value="TreeGrafter"/>
</dbReference>
<feature type="region of interest" description="Disordered" evidence="2">
    <location>
        <begin position="639"/>
        <end position="658"/>
    </location>
</feature>
<organism evidence="3">
    <name type="scientific">Timema genevievae</name>
    <name type="common">Walking stick</name>
    <dbReference type="NCBI Taxonomy" id="629358"/>
    <lineage>
        <taxon>Eukaryota</taxon>
        <taxon>Metazoa</taxon>
        <taxon>Ecdysozoa</taxon>
        <taxon>Arthropoda</taxon>
        <taxon>Hexapoda</taxon>
        <taxon>Insecta</taxon>
        <taxon>Pterygota</taxon>
        <taxon>Neoptera</taxon>
        <taxon>Polyneoptera</taxon>
        <taxon>Phasmatodea</taxon>
        <taxon>Timematodea</taxon>
        <taxon>Timematoidea</taxon>
        <taxon>Timematidae</taxon>
        <taxon>Timema</taxon>
    </lineage>
</organism>
<feature type="compositionally biased region" description="Polar residues" evidence="2">
    <location>
        <begin position="1128"/>
        <end position="1138"/>
    </location>
</feature>
<evidence type="ECO:0000313" key="3">
    <source>
        <dbReference type="EMBL" id="CAD7590295.1"/>
    </source>
</evidence>
<feature type="region of interest" description="Disordered" evidence="2">
    <location>
        <begin position="1178"/>
        <end position="1248"/>
    </location>
</feature>
<feature type="compositionally biased region" description="Low complexity" evidence="2">
    <location>
        <begin position="644"/>
        <end position="653"/>
    </location>
</feature>
<dbReference type="EMBL" id="OE840400">
    <property type="protein sequence ID" value="CAD7590295.1"/>
    <property type="molecule type" value="Genomic_DNA"/>
</dbReference>
<dbReference type="FunFam" id="3.40.50.1010:FF:000009">
    <property type="entry name" value="Constitutive coactivator of PPAR-gamma-like protein 1"/>
    <property type="match status" value="1"/>
</dbReference>
<protein>
    <recommendedName>
        <fullName evidence="4">Constitutive coactivator of PPAR-gamma-like protein 1</fullName>
    </recommendedName>
</protein>
<gene>
    <name evidence="3" type="ORF">TGEB3V08_LOCUS4127</name>
</gene>
<feature type="compositionally biased region" description="Polar residues" evidence="2">
    <location>
        <begin position="1218"/>
        <end position="1228"/>
    </location>
</feature>